<dbReference type="RefSeq" id="WP_122963459.1">
    <property type="nucleotide sequence ID" value="NZ_BJMH01000007.1"/>
</dbReference>
<dbReference type="Proteomes" id="UP000316882">
    <property type="component" value="Unassembled WGS sequence"/>
</dbReference>
<gene>
    <name evidence="2" type="ORF">BPA01_18040</name>
</gene>
<keyword evidence="1" id="KW-0812">Transmembrane</keyword>
<evidence type="ECO:0000313" key="3">
    <source>
        <dbReference type="Proteomes" id="UP000316882"/>
    </source>
</evidence>
<accession>A0A4Y3PFE2</accession>
<keyword evidence="1" id="KW-1133">Transmembrane helix</keyword>
<sequence length="151" mass="17006">MAVKKSSPVKKLKLKHKPKRIRARVIRLERFSLSGNVGGAKSFQIAPKQRRNIQVITVGIISSAFLVLNATRFHFQNRNIRLRVQVRGAQAFFQSTSSKQDFPGPNKVLFVESEEARAVELVISAVNVGNSPAFLHPQDGWWLDFLINKQG</sequence>
<organism evidence="2 3">
    <name type="scientific">Brevibacillus parabrevis</name>
    <dbReference type="NCBI Taxonomy" id="54914"/>
    <lineage>
        <taxon>Bacteria</taxon>
        <taxon>Bacillati</taxon>
        <taxon>Bacillota</taxon>
        <taxon>Bacilli</taxon>
        <taxon>Bacillales</taxon>
        <taxon>Paenibacillaceae</taxon>
        <taxon>Brevibacillus</taxon>
    </lineage>
</organism>
<name>A0A4Y3PFE2_BREPA</name>
<dbReference type="STRING" id="54914.AV540_25320"/>
<dbReference type="EMBL" id="BJMH01000007">
    <property type="protein sequence ID" value="GEB32224.1"/>
    <property type="molecule type" value="Genomic_DNA"/>
</dbReference>
<comment type="caution">
    <text evidence="2">The sequence shown here is derived from an EMBL/GenBank/DDBJ whole genome shotgun (WGS) entry which is preliminary data.</text>
</comment>
<evidence type="ECO:0000256" key="1">
    <source>
        <dbReference type="SAM" id="Phobius"/>
    </source>
</evidence>
<reference evidence="2 3" key="1">
    <citation type="submission" date="2019-06" db="EMBL/GenBank/DDBJ databases">
        <title>Whole genome shotgun sequence of Brevibacillus parabrevis NBRC 12334.</title>
        <authorList>
            <person name="Hosoyama A."/>
            <person name="Uohara A."/>
            <person name="Ohji S."/>
            <person name="Ichikawa N."/>
        </authorList>
    </citation>
    <scope>NUCLEOTIDE SEQUENCE [LARGE SCALE GENOMIC DNA]</scope>
    <source>
        <strain evidence="2 3">NBRC 12334</strain>
    </source>
</reference>
<protein>
    <submittedName>
        <fullName evidence="2">Uncharacterized protein</fullName>
    </submittedName>
</protein>
<evidence type="ECO:0000313" key="2">
    <source>
        <dbReference type="EMBL" id="GEB32224.1"/>
    </source>
</evidence>
<feature type="transmembrane region" description="Helical" evidence="1">
    <location>
        <begin position="53"/>
        <end position="75"/>
    </location>
</feature>
<keyword evidence="3" id="KW-1185">Reference proteome</keyword>
<dbReference type="AlphaFoldDB" id="A0A4Y3PFE2"/>
<keyword evidence="1" id="KW-0472">Membrane</keyword>
<proteinExistence type="predicted"/>